<protein>
    <submittedName>
        <fullName evidence="6">Acetyl-CoA synthetase-like protein</fullName>
    </submittedName>
</protein>
<dbReference type="CDD" id="cd19531">
    <property type="entry name" value="LCL_NRPS-like"/>
    <property type="match status" value="1"/>
</dbReference>
<dbReference type="OrthoDB" id="416786at2759"/>
<dbReference type="PROSITE" id="PS00455">
    <property type="entry name" value="AMP_BINDING"/>
    <property type="match status" value="1"/>
</dbReference>
<dbReference type="Gene3D" id="3.40.50.150">
    <property type="entry name" value="Vaccinia Virus protein VP39"/>
    <property type="match status" value="1"/>
</dbReference>
<dbReference type="Gene3D" id="2.30.38.10">
    <property type="entry name" value="Luciferase, Domain 3"/>
    <property type="match status" value="1"/>
</dbReference>
<dbReference type="Pfam" id="PF00668">
    <property type="entry name" value="Condensation"/>
    <property type="match status" value="2"/>
</dbReference>
<dbReference type="InterPro" id="IPR009081">
    <property type="entry name" value="PP-bd_ACP"/>
</dbReference>
<evidence type="ECO:0000256" key="2">
    <source>
        <dbReference type="ARBA" id="ARBA00022553"/>
    </source>
</evidence>
<dbReference type="Proteomes" id="UP000249789">
    <property type="component" value="Unassembled WGS sequence"/>
</dbReference>
<dbReference type="InterPro" id="IPR045851">
    <property type="entry name" value="AMP-bd_C_sf"/>
</dbReference>
<dbReference type="InterPro" id="IPR029063">
    <property type="entry name" value="SAM-dependent_MTases_sf"/>
</dbReference>
<dbReference type="GO" id="GO:0031177">
    <property type="term" value="F:phosphopantetheine binding"/>
    <property type="evidence" value="ECO:0007669"/>
    <property type="project" value="InterPro"/>
</dbReference>
<feature type="domain" description="Carrier" evidence="5">
    <location>
        <begin position="1504"/>
        <end position="1578"/>
    </location>
</feature>
<dbReference type="InterPro" id="IPR010071">
    <property type="entry name" value="AA_adenyl_dom"/>
</dbReference>
<dbReference type="SMART" id="SM01294">
    <property type="entry name" value="PKS_PP_betabranch"/>
    <property type="match status" value="1"/>
</dbReference>
<dbReference type="FunFam" id="1.10.1200.10:FF:000005">
    <property type="entry name" value="Nonribosomal peptide synthetase 1"/>
    <property type="match status" value="1"/>
</dbReference>
<sequence>MPVPERDTEHALAQEFSKVLGTKIDTADSFFDYGGDSIDAIMVASRINKQLDVAITAQDVFECSDIATLAERITPLPRSKKYVSIPRSQSHGPVQQSFAQGRLWFLEQLHPGSAWYLMPFATRLRGPLQLDALQAALSALAERHETLRTTFNQQDGGGLQVVHPFHPKPLDVINMASSTDADLLRALHREHATVFDLSTEPGWRPSVFRLGPEDHVLSIVMHHIVSDGWSVNVLRKELKALYAAAIRGRPPLSAVEPLPIQYRDFSAWQRQEAQAREHQRQLEYWLEQLHDSQPAELLCDHPRPTSLSGEAGRQEIRIEGSLYKDLQQFCARRQVTPFTVLLTVFRLTHYQLTGASDATIGTPVANRSRQELEDLIGFFVNVQCIRITVNDESFQELVRQVQGTASAAFANQDVPFEDIVSHLGNGRDLSRNPLVQLAFAVHSQANFGQFELDGVQTEQIDVVPTTRFDLELHLFQGEDCLQGHVLYAKELFDPVTISLFLAVFRDLLQQGLAQPETTAKRLPLANGYPALDQMGLIQIERSEYPRDASVVEIFQQQVAAGPTRVAVQDASTQLTYLELDRRSDRLATWLAGRGFPAETLVGVAANRSCETIVAFLAILKANLAYLPLDVKVPAGRIETILASVPGCRLVLLGADINAPAVHRAGVEFICAPEPDHPEPHGTLHGAPAIVPPRPGSLAYVMFTSGSTGRPKGVMIEHRGIIRLAKSNGTLLRSPPDYRISHMANLAFDISTWEIYTALLNGGTLICIDDMAVMNAIQLDEVFSTAGVHAAMFTPALLKSCLDEHPQTLRSLGLLMVAGDRSSPKDLAMAQGLIKGGGAVVNTYGPTENTGGSTIYRVPRGERCVNGVPIGRALTDSGAYVMDPSLRLVPPGVMGELVVTGAGLARGYTDPLLDQGRFVTVEIGGQPTRAYRTGDRVRYRPTDGQLECFGRMDQQVKIRGYRVELAEIEQTLLAHSSVSDAVAVVQRQEQEDGGSSILGFVTVLEAQDSAPGAHPAEDTSTEQVSSWTDLFNTDNYGAMADLGPDTIGRDFVGWTSMYDGNNIDAGAMNESLDDTIDTIRQSSPHDTVLEVGTGSGMVLFNLIHHLQRYVGVEPARNAVQLVTAAAQSFPGAAEKISMHVGTAADICHLQSDQSHDLAILNSVAQYFPSSGYLMKVIKDLVQLQGVKRIFLGDVRSYALYQEFQVSKVLHRLGDAATVDDIQQTIAEAPGVEEELPLDPAFFTMLASQLPDLIEHVEILPKKMDATNELSCYRYAAVLHARREEHPLIQVHEVQESDWIDFGGAAMDDQSLLGLLQKSTQSSLIAVSNIPYRKTILERQIVDLLDDPSVNVLAARNHRLQTLRPMSQSPPSLSPVELVALARKTGFEVEISWARQHSQRGGLDAIFHRNQTQSKTGRVLFRFPTDHTGRSLRTLSNHPLQQRQNQKTERELRQMLQARLPQYMVPRLIVVGDEMPLNNNGKVDRQALAKQAHVCPRSKVIPERVAPGNDTELTLARVFSDILGTDIGITDNFFDHGGDSLKATKVVTRINNQLDTAITVRDLFQHPTVATLALEMQTSLLSSPKVQHQDFPPFSLLDYDSSSLTPAELGELGLTSTDAILDILPLTGCQVWFLTQWTPVTISFMIDGPVDLDRLRAACRSRSTAFCVPSSPGFEAVLSKWSSEQHTADSSFCADCPGCEIPNLGRQNPLVLGKPPTRFTLISQSPTKHAFVLQLSHAQYDGLSLPYLSSDLTTAYSAGGVLPSPATAAPFSQYMYGRHQHKTAAALDFWRRYLPGATMTTLAGVSTAVPDRDSFTDIKETAIDALPRCLPGITIPTLTNAALAFTLAQYTDTNDITFGLVMDTRENPVRGATSILGPCININPVRVQLPAGAAGSVLDLCHALHQHYVQISRHSVLDLADITAQSTRWPRGTRFGCIVNHLPGEGPPPLVFDGTDTAFRSTDLRIQLPDQVLIRSIAAGRELKIQVLASSDVLSAQEAAALARRLLTTVHRFAQFPNTLLSAPWLAL</sequence>
<comment type="similarity">
    <text evidence="4">Belongs to the NRP synthetase family.</text>
</comment>
<dbReference type="Gene3D" id="3.40.50.980">
    <property type="match status" value="2"/>
</dbReference>
<dbReference type="InterPro" id="IPR000873">
    <property type="entry name" value="AMP-dep_synth/lig_dom"/>
</dbReference>
<dbReference type="GO" id="GO:0005737">
    <property type="term" value="C:cytoplasm"/>
    <property type="evidence" value="ECO:0007669"/>
    <property type="project" value="TreeGrafter"/>
</dbReference>
<organism evidence="6 7">
    <name type="scientific">Aspergillus fijiensis CBS 313.89</name>
    <dbReference type="NCBI Taxonomy" id="1448319"/>
    <lineage>
        <taxon>Eukaryota</taxon>
        <taxon>Fungi</taxon>
        <taxon>Dikarya</taxon>
        <taxon>Ascomycota</taxon>
        <taxon>Pezizomycotina</taxon>
        <taxon>Eurotiomycetes</taxon>
        <taxon>Eurotiomycetidae</taxon>
        <taxon>Eurotiales</taxon>
        <taxon>Aspergillaceae</taxon>
        <taxon>Aspergillus</taxon>
    </lineage>
</organism>
<name>A0A8G1S1B6_9EURO</name>
<dbReference type="Gene3D" id="3.30.559.30">
    <property type="entry name" value="Nonribosomal peptide synthetase, condensation domain"/>
    <property type="match status" value="2"/>
</dbReference>
<evidence type="ECO:0000256" key="3">
    <source>
        <dbReference type="ARBA" id="ARBA00022598"/>
    </source>
</evidence>
<dbReference type="SUPFAM" id="SSF56801">
    <property type="entry name" value="Acetyl-CoA synthetase-like"/>
    <property type="match status" value="1"/>
</dbReference>
<dbReference type="Pfam" id="PF00550">
    <property type="entry name" value="PP-binding"/>
    <property type="match status" value="2"/>
</dbReference>
<evidence type="ECO:0000256" key="4">
    <source>
        <dbReference type="ARBA" id="ARBA00029454"/>
    </source>
</evidence>
<dbReference type="PROSITE" id="PS00012">
    <property type="entry name" value="PHOSPHOPANTETHEINE"/>
    <property type="match status" value="1"/>
</dbReference>
<dbReference type="PANTHER" id="PTHR45527">
    <property type="entry name" value="NONRIBOSOMAL PEPTIDE SYNTHETASE"/>
    <property type="match status" value="1"/>
</dbReference>
<evidence type="ECO:0000259" key="5">
    <source>
        <dbReference type="PROSITE" id="PS50075"/>
    </source>
</evidence>
<dbReference type="GO" id="GO:0043041">
    <property type="term" value="P:amino acid activation for nonribosomal peptide biosynthetic process"/>
    <property type="evidence" value="ECO:0007669"/>
    <property type="project" value="TreeGrafter"/>
</dbReference>
<dbReference type="InterPro" id="IPR023213">
    <property type="entry name" value="CAT-like_dom_sf"/>
</dbReference>
<evidence type="ECO:0000313" key="6">
    <source>
        <dbReference type="EMBL" id="RAK81580.1"/>
    </source>
</evidence>
<dbReference type="NCBIfam" id="TIGR01733">
    <property type="entry name" value="AA-adenyl-dom"/>
    <property type="match status" value="1"/>
</dbReference>
<dbReference type="Pfam" id="PF00501">
    <property type="entry name" value="AMP-binding"/>
    <property type="match status" value="1"/>
</dbReference>
<dbReference type="PANTHER" id="PTHR45527:SF1">
    <property type="entry name" value="FATTY ACID SYNTHASE"/>
    <property type="match status" value="1"/>
</dbReference>
<dbReference type="Gene3D" id="1.10.1200.10">
    <property type="entry name" value="ACP-like"/>
    <property type="match status" value="2"/>
</dbReference>
<accession>A0A8G1S1B6</accession>
<dbReference type="SMART" id="SM00823">
    <property type="entry name" value="PKS_PP"/>
    <property type="match status" value="2"/>
</dbReference>
<dbReference type="Gene3D" id="3.30.559.10">
    <property type="entry name" value="Chloramphenicol acetyltransferase-like domain"/>
    <property type="match status" value="2"/>
</dbReference>
<proteinExistence type="inferred from homology"/>
<dbReference type="GO" id="GO:0016874">
    <property type="term" value="F:ligase activity"/>
    <property type="evidence" value="ECO:0007669"/>
    <property type="project" value="UniProtKB-KW"/>
</dbReference>
<keyword evidence="3" id="KW-0436">Ligase</keyword>
<evidence type="ECO:0000313" key="7">
    <source>
        <dbReference type="Proteomes" id="UP000249789"/>
    </source>
</evidence>
<dbReference type="PROSITE" id="PS50075">
    <property type="entry name" value="CARRIER"/>
    <property type="match status" value="2"/>
</dbReference>
<dbReference type="InterPro" id="IPR036736">
    <property type="entry name" value="ACP-like_sf"/>
</dbReference>
<keyword evidence="1" id="KW-0596">Phosphopantetheine</keyword>
<dbReference type="SUPFAM" id="SSF52777">
    <property type="entry name" value="CoA-dependent acyltransferases"/>
    <property type="match status" value="4"/>
</dbReference>
<dbReference type="InterPro" id="IPR006162">
    <property type="entry name" value="Ppantetheine_attach_site"/>
</dbReference>
<keyword evidence="2" id="KW-0597">Phosphoprotein</keyword>
<keyword evidence="7" id="KW-1185">Reference proteome</keyword>
<dbReference type="SUPFAM" id="SSF47336">
    <property type="entry name" value="ACP-like"/>
    <property type="match status" value="2"/>
</dbReference>
<dbReference type="RefSeq" id="XP_040805590.1">
    <property type="nucleotide sequence ID" value="XM_040947783.1"/>
</dbReference>
<dbReference type="EMBL" id="KZ824625">
    <property type="protein sequence ID" value="RAK81580.1"/>
    <property type="molecule type" value="Genomic_DNA"/>
</dbReference>
<dbReference type="InterPro" id="IPR020845">
    <property type="entry name" value="AMP-binding_CS"/>
</dbReference>
<dbReference type="GO" id="GO:0044550">
    <property type="term" value="P:secondary metabolite biosynthetic process"/>
    <property type="evidence" value="ECO:0007669"/>
    <property type="project" value="TreeGrafter"/>
</dbReference>
<feature type="domain" description="Carrier" evidence="5">
    <location>
        <begin position="3"/>
        <end position="77"/>
    </location>
</feature>
<dbReference type="VEuPathDB" id="FungiDB:BO72DRAFT_483197"/>
<dbReference type="InterPro" id="IPR001242">
    <property type="entry name" value="Condensation_dom"/>
</dbReference>
<dbReference type="FunFam" id="3.30.559.10:FF:000012">
    <property type="entry name" value="Non-ribosomal peptide synthetase"/>
    <property type="match status" value="1"/>
</dbReference>
<dbReference type="InterPro" id="IPR020806">
    <property type="entry name" value="PKS_PP-bd"/>
</dbReference>
<dbReference type="CDD" id="cd05930">
    <property type="entry name" value="A_NRPS"/>
    <property type="match status" value="1"/>
</dbReference>
<evidence type="ECO:0000256" key="1">
    <source>
        <dbReference type="ARBA" id="ARBA00022450"/>
    </source>
</evidence>
<dbReference type="SUPFAM" id="SSF53335">
    <property type="entry name" value="S-adenosyl-L-methionine-dependent methyltransferases"/>
    <property type="match status" value="1"/>
</dbReference>
<dbReference type="Gene3D" id="3.30.300.30">
    <property type="match status" value="2"/>
</dbReference>
<reference evidence="6 7" key="1">
    <citation type="submission" date="2018-02" db="EMBL/GenBank/DDBJ databases">
        <title>The genomes of Aspergillus section Nigri reveals drivers in fungal speciation.</title>
        <authorList>
            <consortium name="DOE Joint Genome Institute"/>
            <person name="Vesth T.C."/>
            <person name="Nybo J."/>
            <person name="Theobald S."/>
            <person name="Brandl J."/>
            <person name="Frisvad J.C."/>
            <person name="Nielsen K.F."/>
            <person name="Lyhne E.K."/>
            <person name="Kogle M.E."/>
            <person name="Kuo A."/>
            <person name="Riley R."/>
            <person name="Clum A."/>
            <person name="Nolan M."/>
            <person name="Lipzen A."/>
            <person name="Salamov A."/>
            <person name="Henrissat B."/>
            <person name="Wiebenga A."/>
            <person name="De vries R.P."/>
            <person name="Grigoriev I.V."/>
            <person name="Mortensen U.H."/>
            <person name="Andersen M.R."/>
            <person name="Baker S.E."/>
        </authorList>
    </citation>
    <scope>NUCLEOTIDE SEQUENCE [LARGE SCALE GENOMIC DNA]</scope>
    <source>
        <strain evidence="6 7">CBS 313.89</strain>
    </source>
</reference>
<gene>
    <name evidence="6" type="ORF">BO72DRAFT_483197</name>
</gene>
<dbReference type="GeneID" id="63865116"/>